<keyword evidence="6" id="KW-0326">Glycosidase</keyword>
<reference evidence="9" key="1">
    <citation type="submission" date="2008-06" db="EMBL/GenBank/DDBJ databases">
        <authorList>
            <person name="Carlson J."/>
            <person name="Booth B."/>
            <person name="Frise E."/>
            <person name="Park S."/>
            <person name="Wan K."/>
            <person name="Yu C."/>
            <person name="Celniker S."/>
        </authorList>
    </citation>
    <scope>NUCLEOTIDE SEQUENCE</scope>
</reference>
<dbReference type="CDD" id="cd16890">
    <property type="entry name" value="lyz_i"/>
    <property type="match status" value="1"/>
</dbReference>
<gene>
    <name evidence="9" type="primary">CG6421-RA</name>
</gene>
<accession>B3DN95</accession>
<dbReference type="Gene3D" id="1.10.530.10">
    <property type="match status" value="1"/>
</dbReference>
<comment type="catalytic activity">
    <reaction evidence="1">
        <text>Hydrolysis of (1-&gt;4)-beta-linkages between N-acetylmuramic acid and N-acetyl-D-glucosamine residues in a peptidoglycan and between N-acetyl-D-glucosamine residues in chitodextrins.</text>
        <dbReference type="EC" id="3.2.1.17"/>
    </reaction>
</comment>
<evidence type="ECO:0000256" key="6">
    <source>
        <dbReference type="ARBA" id="ARBA00023295"/>
    </source>
</evidence>
<keyword evidence="8" id="KW-0812">Transmembrane</keyword>
<evidence type="ECO:0000256" key="2">
    <source>
        <dbReference type="ARBA" id="ARBA00012732"/>
    </source>
</evidence>
<evidence type="ECO:0000256" key="3">
    <source>
        <dbReference type="ARBA" id="ARBA00022529"/>
    </source>
</evidence>
<keyword evidence="8" id="KW-1133">Transmembrane helix</keyword>
<keyword evidence="7" id="KW-1015">Disulfide bond</keyword>
<keyword evidence="4" id="KW-0081">Bacteriolytic enzyme</keyword>
<sequence length="179" mass="19933">FAVSGAEELDVITLTSRKMRVFLLYSIYLLLVLSPSLVQGQGHVLDKPVTELCLTCICEAISGCNATAICTSAEKGACGIFRITWGYWVDAGKLTVNGEHPDSEKAFINCAKDPHCAADLVQNYMKKFNQDCNDDGEMDCHDYARIHKLGAYGCQADMPYNFQSVFEECIERYEDEGFE</sequence>
<dbReference type="Pfam" id="PF05497">
    <property type="entry name" value="Destabilase"/>
    <property type="match status" value="1"/>
</dbReference>
<evidence type="ECO:0000256" key="8">
    <source>
        <dbReference type="SAM" id="Phobius"/>
    </source>
</evidence>
<evidence type="ECO:0000256" key="7">
    <source>
        <dbReference type="PIRSR" id="PIRSR608597-3"/>
    </source>
</evidence>
<dbReference type="GO" id="GO:0042742">
    <property type="term" value="P:defense response to bacterium"/>
    <property type="evidence" value="ECO:0007669"/>
    <property type="project" value="UniProtKB-KW"/>
</dbReference>
<evidence type="ECO:0000313" key="9">
    <source>
        <dbReference type="EMBL" id="ACD99447.1"/>
    </source>
</evidence>
<dbReference type="Bgee" id="FBgn0025827">
    <property type="expression patterns" value="Expressed in capitellum (Drosophila) and 66 other cell types or tissues"/>
</dbReference>
<keyword evidence="5" id="KW-0378">Hydrolase</keyword>
<dbReference type="EC" id="3.2.1.17" evidence="2"/>
<dbReference type="PANTHER" id="PTHR11195">
    <property type="entry name" value="DESTABILASE-RELATED"/>
    <property type="match status" value="1"/>
</dbReference>
<dbReference type="GO" id="GO:0003796">
    <property type="term" value="F:lysozyme activity"/>
    <property type="evidence" value="ECO:0007669"/>
    <property type="project" value="UniProtKB-EC"/>
</dbReference>
<feature type="disulfide bond" evidence="7">
    <location>
        <begin position="53"/>
        <end position="140"/>
    </location>
</feature>
<proteinExistence type="evidence at transcript level"/>
<dbReference type="VEuPathDB" id="VectorBase:FBgn0025827"/>
<evidence type="ECO:0000256" key="5">
    <source>
        <dbReference type="ARBA" id="ARBA00022801"/>
    </source>
</evidence>
<dbReference type="ExpressionAtlas" id="B3DN95">
    <property type="expression patterns" value="baseline and differential"/>
</dbReference>
<dbReference type="HOGENOM" id="CLU_130604_0_0_1"/>
<keyword evidence="3" id="KW-0929">Antimicrobial</keyword>
<protein>
    <recommendedName>
        <fullName evidence="2">lysozyme</fullName>
        <ecNumber evidence="2">3.2.1.17</ecNumber>
    </recommendedName>
</protein>
<dbReference type="OrthoDB" id="6337871at2759"/>
<feature type="non-terminal residue" evidence="9">
    <location>
        <position position="1"/>
    </location>
</feature>
<dbReference type="InterPro" id="IPR008597">
    <property type="entry name" value="Invert_lysozyme"/>
</dbReference>
<evidence type="ECO:0000256" key="1">
    <source>
        <dbReference type="ARBA" id="ARBA00000632"/>
    </source>
</evidence>
<evidence type="ECO:0000256" key="4">
    <source>
        <dbReference type="ARBA" id="ARBA00022638"/>
    </source>
</evidence>
<dbReference type="SUPFAM" id="SSF53955">
    <property type="entry name" value="Lysozyme-like"/>
    <property type="match status" value="1"/>
</dbReference>
<name>B3DN95_DROME</name>
<dbReference type="PROSITE" id="PS51909">
    <property type="entry name" value="LYSOZYME_I"/>
    <property type="match status" value="1"/>
</dbReference>
<dbReference type="PANTHER" id="PTHR11195:SF22">
    <property type="entry name" value="LYSOZYME"/>
    <property type="match status" value="1"/>
</dbReference>
<dbReference type="EMBL" id="BT032883">
    <property type="protein sequence ID" value="ACD99447.1"/>
    <property type="molecule type" value="mRNA"/>
</dbReference>
<keyword evidence="8" id="KW-0472">Membrane</keyword>
<dbReference type="GO" id="GO:0031640">
    <property type="term" value="P:killing of cells of another organism"/>
    <property type="evidence" value="ECO:0007669"/>
    <property type="project" value="UniProtKB-KW"/>
</dbReference>
<feature type="disulfide bond" evidence="7">
    <location>
        <begin position="110"/>
        <end position="116"/>
    </location>
</feature>
<feature type="transmembrane region" description="Helical" evidence="8">
    <location>
        <begin position="21"/>
        <end position="38"/>
    </location>
</feature>
<dbReference type="FunFam" id="1.10.530.10:FF:000019">
    <property type="entry name" value="lysozyme"/>
    <property type="match status" value="1"/>
</dbReference>
<organism evidence="9">
    <name type="scientific">Drosophila melanogaster</name>
    <name type="common">Fruit fly</name>
    <dbReference type="NCBI Taxonomy" id="7227"/>
    <lineage>
        <taxon>Eukaryota</taxon>
        <taxon>Metazoa</taxon>
        <taxon>Ecdysozoa</taxon>
        <taxon>Arthropoda</taxon>
        <taxon>Hexapoda</taxon>
        <taxon>Insecta</taxon>
        <taxon>Pterygota</taxon>
        <taxon>Neoptera</taxon>
        <taxon>Endopterygota</taxon>
        <taxon>Diptera</taxon>
        <taxon>Brachycera</taxon>
        <taxon>Muscomorpha</taxon>
        <taxon>Ephydroidea</taxon>
        <taxon>Drosophilidae</taxon>
        <taxon>Drosophila</taxon>
        <taxon>Sophophora</taxon>
    </lineage>
</organism>
<dbReference type="AlphaFoldDB" id="B3DN95"/>
<feature type="disulfide bond" evidence="7">
    <location>
        <begin position="58"/>
        <end position="64"/>
    </location>
</feature>
<dbReference type="InterPro" id="IPR023346">
    <property type="entry name" value="Lysozyme-like_dom_sf"/>
</dbReference>